<dbReference type="SUPFAM" id="SSF56672">
    <property type="entry name" value="DNA/RNA polymerases"/>
    <property type="match status" value="2"/>
</dbReference>
<dbReference type="Gene3D" id="3.10.10.10">
    <property type="entry name" value="HIV Type 1 Reverse Transcriptase, subunit A, domain 1"/>
    <property type="match status" value="2"/>
</dbReference>
<name>A0A371IDZ1_MUCPR</name>
<feature type="domain" description="Reverse transcriptase" evidence="1">
    <location>
        <begin position="98"/>
        <end position="166"/>
    </location>
</feature>
<keyword evidence="3" id="KW-1185">Reference proteome</keyword>
<feature type="domain" description="Reverse transcriptase" evidence="1">
    <location>
        <begin position="406"/>
        <end position="498"/>
    </location>
</feature>
<dbReference type="InterPro" id="IPR000477">
    <property type="entry name" value="RT_dom"/>
</dbReference>
<evidence type="ECO:0000259" key="1">
    <source>
        <dbReference type="Pfam" id="PF00078"/>
    </source>
</evidence>
<sequence length="516" mass="61047">MKQSGPIFVFDFARNAKVQVLVVDLWLHQAGPMSIAPYRMALIELTKLKNCWRMFPSWGALVLLVKKKDGGSWLCVDYYQLNKLTIKNKYSLPSHECPMISMDHVNRIFHPFLDKFIIVFIDDILVYSHNNEEHHKAVLEILKENKMYAKLSKCEFWLEKVNFMAHMLSIVGIVVDPTKVEIFKILQFLSNSKPKVYVDWELKVEQILGCFDLHGRVIVRLVTLEFGKYALPWWTQMLDDIRRRVRDPCEDWVVLKRFIRGIFVPPYIRYLHNKLQGPYQGSWSVEEYHKEMEDVIMTQILHGLNKKIKDVVWLQHYGTLDIREIHDEVTNRFTFVHLGKRMMLKHISPREMHKDQKKMKVKSEVKRKSKSKYARFVRGVLRCAPKGCISWVATFERIKDWDEWKTTFNTKFRRYEWLVMPFGLINTPSTFMRLMNHVLRSLIGKCVVVYFHDILIHSTCLDDNLLHVKSVLEILSKETLFANLEKCMFCSLEVTFLDFVVGSHRVKVDEEKVKGI</sequence>
<dbReference type="EMBL" id="QJKJ01000319">
    <property type="protein sequence ID" value="RDY13205.1"/>
    <property type="molecule type" value="Genomic_DNA"/>
</dbReference>
<dbReference type="Proteomes" id="UP000257109">
    <property type="component" value="Unassembled WGS sequence"/>
</dbReference>
<dbReference type="Gene3D" id="3.30.70.270">
    <property type="match status" value="2"/>
</dbReference>
<reference evidence="2" key="1">
    <citation type="submission" date="2018-05" db="EMBL/GenBank/DDBJ databases">
        <title>Draft genome of Mucuna pruriens seed.</title>
        <authorList>
            <person name="Nnadi N.E."/>
            <person name="Vos R."/>
            <person name="Hasami M.H."/>
            <person name="Devisetty U.K."/>
            <person name="Aguiy J.C."/>
        </authorList>
    </citation>
    <scope>NUCLEOTIDE SEQUENCE [LARGE SCALE GENOMIC DNA]</scope>
    <source>
        <strain evidence="2">JCA_2017</strain>
    </source>
</reference>
<gene>
    <name evidence="2" type="primary">pol</name>
    <name evidence="2" type="ORF">CR513_01906</name>
</gene>
<dbReference type="OrthoDB" id="529980at2759"/>
<protein>
    <submittedName>
        <fullName evidence="2">Retrovirus-related Pol polyprotein from transposon 17.6</fullName>
    </submittedName>
</protein>
<dbReference type="InterPro" id="IPR053134">
    <property type="entry name" value="RNA-dir_DNA_polymerase"/>
</dbReference>
<dbReference type="InterPro" id="IPR043128">
    <property type="entry name" value="Rev_trsase/Diguanyl_cyclase"/>
</dbReference>
<proteinExistence type="predicted"/>
<dbReference type="InterPro" id="IPR043502">
    <property type="entry name" value="DNA/RNA_pol_sf"/>
</dbReference>
<comment type="caution">
    <text evidence="2">The sequence shown here is derived from an EMBL/GenBank/DDBJ whole genome shotgun (WGS) entry which is preliminary data.</text>
</comment>
<dbReference type="PANTHER" id="PTHR24559:SF437">
    <property type="entry name" value="RNA-DIRECTED DNA POLYMERASE HOMOLOG"/>
    <property type="match status" value="1"/>
</dbReference>
<dbReference type="CDD" id="cd01647">
    <property type="entry name" value="RT_LTR"/>
    <property type="match status" value="2"/>
</dbReference>
<dbReference type="Pfam" id="PF00078">
    <property type="entry name" value="RVT_1"/>
    <property type="match status" value="2"/>
</dbReference>
<accession>A0A371IDZ1</accession>
<feature type="non-terminal residue" evidence="2">
    <location>
        <position position="1"/>
    </location>
</feature>
<evidence type="ECO:0000313" key="2">
    <source>
        <dbReference type="EMBL" id="RDY13205.1"/>
    </source>
</evidence>
<evidence type="ECO:0000313" key="3">
    <source>
        <dbReference type="Proteomes" id="UP000257109"/>
    </source>
</evidence>
<dbReference type="PANTHER" id="PTHR24559">
    <property type="entry name" value="TRANSPOSON TY3-I GAG-POL POLYPROTEIN"/>
    <property type="match status" value="1"/>
</dbReference>
<dbReference type="AlphaFoldDB" id="A0A371IDZ1"/>
<organism evidence="2 3">
    <name type="scientific">Mucuna pruriens</name>
    <name type="common">Velvet bean</name>
    <name type="synonym">Dolichos pruriens</name>
    <dbReference type="NCBI Taxonomy" id="157652"/>
    <lineage>
        <taxon>Eukaryota</taxon>
        <taxon>Viridiplantae</taxon>
        <taxon>Streptophyta</taxon>
        <taxon>Embryophyta</taxon>
        <taxon>Tracheophyta</taxon>
        <taxon>Spermatophyta</taxon>
        <taxon>Magnoliopsida</taxon>
        <taxon>eudicotyledons</taxon>
        <taxon>Gunneridae</taxon>
        <taxon>Pentapetalae</taxon>
        <taxon>rosids</taxon>
        <taxon>fabids</taxon>
        <taxon>Fabales</taxon>
        <taxon>Fabaceae</taxon>
        <taxon>Papilionoideae</taxon>
        <taxon>50 kb inversion clade</taxon>
        <taxon>NPAAA clade</taxon>
        <taxon>indigoferoid/millettioid clade</taxon>
        <taxon>Phaseoleae</taxon>
        <taxon>Mucuna</taxon>
    </lineage>
</organism>